<evidence type="ECO:0000313" key="4">
    <source>
        <dbReference type="Proteomes" id="UP000008068"/>
    </source>
</evidence>
<feature type="region of interest" description="Disordered" evidence="1">
    <location>
        <begin position="1"/>
        <end position="25"/>
    </location>
</feature>
<evidence type="ECO:0000313" key="3">
    <source>
        <dbReference type="EMBL" id="EGT31769.1"/>
    </source>
</evidence>
<accession>G0NIB1</accession>
<evidence type="ECO:0000256" key="1">
    <source>
        <dbReference type="SAM" id="MobiDB-lite"/>
    </source>
</evidence>
<gene>
    <name evidence="3" type="ORF">CAEBREN_00864</name>
</gene>
<feature type="compositionally biased region" description="Basic and acidic residues" evidence="1">
    <location>
        <begin position="1"/>
        <end position="10"/>
    </location>
</feature>
<keyword evidence="2" id="KW-0812">Transmembrane</keyword>
<protein>
    <submittedName>
        <fullName evidence="3">Uncharacterized protein</fullName>
    </submittedName>
</protein>
<dbReference type="HOGENOM" id="CLU_2962944_0_0_1"/>
<reference evidence="4" key="1">
    <citation type="submission" date="2011-07" db="EMBL/GenBank/DDBJ databases">
        <authorList>
            <consortium name="Caenorhabditis brenneri Sequencing and Analysis Consortium"/>
            <person name="Wilson R.K."/>
        </authorList>
    </citation>
    <scope>NUCLEOTIDE SEQUENCE [LARGE SCALE GENOMIC DNA]</scope>
    <source>
        <strain evidence="4">PB2801</strain>
    </source>
</reference>
<name>G0NIB1_CAEBE</name>
<dbReference type="InterPro" id="IPR019427">
    <property type="entry name" value="7TM_GPCR_serpentine_rcpt_Srw"/>
</dbReference>
<dbReference type="AlphaFoldDB" id="G0NIB1"/>
<keyword evidence="2" id="KW-0472">Membrane</keyword>
<keyword evidence="2" id="KW-1133">Transmembrane helix</keyword>
<evidence type="ECO:0000256" key="2">
    <source>
        <dbReference type="SAM" id="Phobius"/>
    </source>
</evidence>
<proteinExistence type="predicted"/>
<dbReference type="Pfam" id="PF10324">
    <property type="entry name" value="7TM_GPCR_Srw"/>
    <property type="match status" value="1"/>
</dbReference>
<dbReference type="EMBL" id="GL379889">
    <property type="protein sequence ID" value="EGT31769.1"/>
    <property type="molecule type" value="Genomic_DNA"/>
</dbReference>
<dbReference type="InParanoid" id="G0NIB1"/>
<organism evidence="4">
    <name type="scientific">Caenorhabditis brenneri</name>
    <name type="common">Nematode worm</name>
    <dbReference type="NCBI Taxonomy" id="135651"/>
    <lineage>
        <taxon>Eukaryota</taxon>
        <taxon>Metazoa</taxon>
        <taxon>Ecdysozoa</taxon>
        <taxon>Nematoda</taxon>
        <taxon>Chromadorea</taxon>
        <taxon>Rhabditida</taxon>
        <taxon>Rhabditina</taxon>
        <taxon>Rhabditomorpha</taxon>
        <taxon>Rhabditoidea</taxon>
        <taxon>Rhabditidae</taxon>
        <taxon>Peloderinae</taxon>
        <taxon>Caenorhabditis</taxon>
    </lineage>
</organism>
<sequence>MEIRNAKETIRQGAPSDESSKPDHTTKMIVYMTIASTAAEGLTGICSVVSSFLNDFSME</sequence>
<dbReference type="Proteomes" id="UP000008068">
    <property type="component" value="Unassembled WGS sequence"/>
</dbReference>
<dbReference type="GO" id="GO:0008528">
    <property type="term" value="F:G protein-coupled peptide receptor activity"/>
    <property type="evidence" value="ECO:0007669"/>
    <property type="project" value="InterPro"/>
</dbReference>
<feature type="transmembrane region" description="Helical" evidence="2">
    <location>
        <begin position="29"/>
        <end position="53"/>
    </location>
</feature>
<keyword evidence="4" id="KW-1185">Reference proteome</keyword>